<organism evidence="16 17">
    <name type="scientific">Bombella favorum</name>
    <dbReference type="NCBI Taxonomy" id="2039164"/>
    <lineage>
        <taxon>Bacteria</taxon>
        <taxon>Pseudomonadati</taxon>
        <taxon>Pseudomonadota</taxon>
        <taxon>Alphaproteobacteria</taxon>
        <taxon>Acetobacterales</taxon>
        <taxon>Acetobacteraceae</taxon>
        <taxon>Bombella</taxon>
    </lineage>
</organism>
<feature type="domain" description="CMP/dCMP-type deaminase" evidence="15">
    <location>
        <begin position="24"/>
        <end position="133"/>
    </location>
</feature>
<keyword evidence="10" id="KW-0479">Metal-binding</keyword>
<keyword evidence="13" id="KW-0560">Oxidoreductase</keyword>
<dbReference type="InterPro" id="IPR002125">
    <property type="entry name" value="CMP_dCMP_dom"/>
</dbReference>
<dbReference type="PROSITE" id="PS00903">
    <property type="entry name" value="CYT_DCMP_DEAMINASES_1"/>
    <property type="match status" value="1"/>
</dbReference>
<evidence type="ECO:0000313" key="16">
    <source>
        <dbReference type="EMBL" id="MBA5726148.1"/>
    </source>
</evidence>
<comment type="similarity">
    <text evidence="5">In the C-terminal section; belongs to the HTP reductase family.</text>
</comment>
<dbReference type="Pfam" id="PF01872">
    <property type="entry name" value="RibD_C"/>
    <property type="match status" value="1"/>
</dbReference>
<name>A0ABR5ZPC5_9PROT</name>
<evidence type="ECO:0000256" key="7">
    <source>
        <dbReference type="ARBA" id="ARBA00013173"/>
    </source>
</evidence>
<dbReference type="Gene3D" id="3.40.140.10">
    <property type="entry name" value="Cytidine Deaminase, domain 2"/>
    <property type="match status" value="1"/>
</dbReference>
<dbReference type="InterPro" id="IPR050765">
    <property type="entry name" value="Riboflavin_Biosynth_HTPR"/>
</dbReference>
<keyword evidence="17" id="KW-1185">Reference proteome</keyword>
<evidence type="ECO:0000259" key="15">
    <source>
        <dbReference type="PROSITE" id="PS51747"/>
    </source>
</evidence>
<proteinExistence type="inferred from homology"/>
<evidence type="ECO:0000313" key="17">
    <source>
        <dbReference type="Proteomes" id="UP001516390"/>
    </source>
</evidence>
<dbReference type="InterPro" id="IPR016192">
    <property type="entry name" value="APOBEC/CMP_deaminase_Zn-bd"/>
</dbReference>
<dbReference type="InterPro" id="IPR004794">
    <property type="entry name" value="Eubact_RibD"/>
</dbReference>
<keyword evidence="12" id="KW-0521">NADP</keyword>
<evidence type="ECO:0000256" key="12">
    <source>
        <dbReference type="ARBA" id="ARBA00022857"/>
    </source>
</evidence>
<protein>
    <recommendedName>
        <fullName evidence="8">Riboflavin biosynthesis protein RibD</fullName>
        <ecNumber evidence="7">1.1.1.193</ecNumber>
        <ecNumber evidence="6">3.5.4.26</ecNumber>
    </recommendedName>
</protein>
<keyword evidence="9" id="KW-0686">Riboflavin biosynthesis</keyword>
<comment type="function">
    <text evidence="1">Converts 2,5-diamino-6-(ribosylamino)-4(3h)-pyrimidinone 5'-phosphate into 5-amino-6-(ribosylamino)-2,4(1h,3h)-pyrimidinedione 5'-phosphate.</text>
</comment>
<dbReference type="Gene3D" id="3.40.430.10">
    <property type="entry name" value="Dihydrofolate Reductase, subunit A"/>
    <property type="match status" value="1"/>
</dbReference>
<dbReference type="SUPFAM" id="SSF53927">
    <property type="entry name" value="Cytidine deaminase-like"/>
    <property type="match status" value="1"/>
</dbReference>
<dbReference type="SUPFAM" id="SSF53597">
    <property type="entry name" value="Dihydrofolate reductase-like"/>
    <property type="match status" value="1"/>
</dbReference>
<evidence type="ECO:0000256" key="5">
    <source>
        <dbReference type="ARBA" id="ARBA00007417"/>
    </source>
</evidence>
<evidence type="ECO:0000256" key="4">
    <source>
        <dbReference type="ARBA" id="ARBA00005259"/>
    </source>
</evidence>
<evidence type="ECO:0000256" key="8">
    <source>
        <dbReference type="ARBA" id="ARBA00019930"/>
    </source>
</evidence>
<evidence type="ECO:0000256" key="3">
    <source>
        <dbReference type="ARBA" id="ARBA00004910"/>
    </source>
</evidence>
<evidence type="ECO:0000256" key="13">
    <source>
        <dbReference type="ARBA" id="ARBA00023002"/>
    </source>
</evidence>
<evidence type="ECO:0000256" key="10">
    <source>
        <dbReference type="ARBA" id="ARBA00022723"/>
    </source>
</evidence>
<evidence type="ECO:0000256" key="1">
    <source>
        <dbReference type="ARBA" id="ARBA00002151"/>
    </source>
</evidence>
<comment type="caution">
    <text evidence="16">The sequence shown here is derived from an EMBL/GenBank/DDBJ whole genome shotgun (WGS) entry which is preliminary data.</text>
</comment>
<dbReference type="CDD" id="cd01284">
    <property type="entry name" value="Riboflavin_deaminase-reductase"/>
    <property type="match status" value="1"/>
</dbReference>
<dbReference type="NCBIfam" id="TIGR00326">
    <property type="entry name" value="eubact_ribD"/>
    <property type="match status" value="1"/>
</dbReference>
<evidence type="ECO:0000256" key="11">
    <source>
        <dbReference type="ARBA" id="ARBA00022833"/>
    </source>
</evidence>
<dbReference type="PANTHER" id="PTHR38011">
    <property type="entry name" value="DIHYDROFOLATE REDUCTASE FAMILY PROTEIN (AFU_ORTHOLOGUE AFUA_8G06820)"/>
    <property type="match status" value="1"/>
</dbReference>
<evidence type="ECO:0000256" key="6">
    <source>
        <dbReference type="ARBA" id="ARBA00012766"/>
    </source>
</evidence>
<evidence type="ECO:0000256" key="14">
    <source>
        <dbReference type="ARBA" id="ARBA00023268"/>
    </source>
</evidence>
<keyword evidence="11" id="KW-0862">Zinc</keyword>
<comment type="pathway">
    <text evidence="3">Cofactor biosynthesis; riboflavin biosynthesis; 5-amino-6-(D-ribitylamino)uracil from GTP: step 3/4.</text>
</comment>
<dbReference type="EC" id="3.5.4.26" evidence="6"/>
<dbReference type="Pfam" id="PF00383">
    <property type="entry name" value="dCMP_cyt_deam_1"/>
    <property type="match status" value="1"/>
</dbReference>
<comment type="similarity">
    <text evidence="4">In the N-terminal section; belongs to the cytidine and deoxycytidylate deaminase family.</text>
</comment>
<dbReference type="InterPro" id="IPR016193">
    <property type="entry name" value="Cytidine_deaminase-like"/>
</dbReference>
<dbReference type="InterPro" id="IPR024072">
    <property type="entry name" value="DHFR-like_dom_sf"/>
</dbReference>
<keyword evidence="14" id="KW-0511">Multifunctional enzyme</keyword>
<evidence type="ECO:0000256" key="2">
    <source>
        <dbReference type="ARBA" id="ARBA00004882"/>
    </source>
</evidence>
<comment type="pathway">
    <text evidence="2">Cofactor biosynthesis; riboflavin biosynthesis; 5-amino-6-(D-ribitylamino)uracil from GTP: step 2/4.</text>
</comment>
<dbReference type="InterPro" id="IPR002734">
    <property type="entry name" value="RibDG_C"/>
</dbReference>
<dbReference type="PROSITE" id="PS51747">
    <property type="entry name" value="CYT_DCMP_DEAMINASES_2"/>
    <property type="match status" value="1"/>
</dbReference>
<dbReference type="EC" id="1.1.1.193" evidence="7"/>
<dbReference type="EMBL" id="NWUS01000003">
    <property type="protein sequence ID" value="MBA5726148.1"/>
    <property type="molecule type" value="Genomic_DNA"/>
</dbReference>
<dbReference type="PANTHER" id="PTHR38011:SF7">
    <property type="entry name" value="2,5-DIAMINO-6-RIBOSYLAMINO-4(3H)-PYRIMIDINONE 5'-PHOSPHATE REDUCTASE"/>
    <property type="match status" value="1"/>
</dbReference>
<accession>A0ABR5ZPC5</accession>
<gene>
    <name evidence="16" type="primary">ribD</name>
    <name evidence="16" type="ORF">CPA57_07675</name>
</gene>
<reference evidence="16 17" key="1">
    <citation type="submission" date="2017-09" db="EMBL/GenBank/DDBJ databases">
        <authorList>
            <person name="Jakob F."/>
        </authorList>
    </citation>
    <scope>NUCLEOTIDE SEQUENCE [LARGE SCALE GENOMIC DNA]</scope>
    <source>
        <strain evidence="16 17">TMW 2.1880</strain>
    </source>
</reference>
<dbReference type="Proteomes" id="UP001516390">
    <property type="component" value="Unassembled WGS sequence"/>
</dbReference>
<sequence length="352" mass="38317">MTDVSSETRRLKEPPLPLEAVRVGFQHAIKEAVQKMGATAPNPAVGCALLDGEGRLLAVGAHPAAGQPHAEVMALEQARQKAVLERARIALVTLEPCNHHGRTPPCSEQLKNSPVQTVWIGTRDPNPQAMGGAEYLAEGEAPKNVRFLADEPELQPLAQECKALLAPFASRVIRGRPWLTVKQALDGRGGMLPPPGQKTFTSPTSLRLAHQLRRACDAVVTGIGTVLADDPSFTVRHVADHEGRGPRPLIVLDRQGRMPMAWRQAREADGFHVEQCRDLASVPALLGQMGVNWALIEAGPALLKSVREADLWDDWLTIHHEEHGGDDQLSVTLRNGRDGNESPVQLLRRYGD</sequence>
<evidence type="ECO:0000256" key="9">
    <source>
        <dbReference type="ARBA" id="ARBA00022619"/>
    </source>
</evidence>